<organism evidence="1 2">
    <name type="scientific">Escherichia coli</name>
    <dbReference type="NCBI Taxonomy" id="562"/>
    <lineage>
        <taxon>Bacteria</taxon>
        <taxon>Pseudomonadati</taxon>
        <taxon>Pseudomonadota</taxon>
        <taxon>Gammaproteobacteria</taxon>
        <taxon>Enterobacterales</taxon>
        <taxon>Enterobacteriaceae</taxon>
        <taxon>Escherichia</taxon>
    </lineage>
</organism>
<proteinExistence type="predicted"/>
<dbReference type="EMBL" id="UGEM01000004">
    <property type="protein sequence ID" value="STP20893.1"/>
    <property type="molecule type" value="Genomic_DNA"/>
</dbReference>
<dbReference type="RefSeq" id="WP_000877621.1">
    <property type="nucleotide sequence ID" value="NZ_JSLR01000048.1"/>
</dbReference>
<accession>A0A0N8J3X9</accession>
<dbReference type="AlphaFoldDB" id="A0A0N8J3X9"/>
<gene>
    <name evidence="1" type="ORF">NCTC9075_04360</name>
</gene>
<sequence>MKYSFRVVIGKFIICSSILLLCFIGMILAAIITKLTFVALAWFQSGIFEVLWSDIVYAAQLGGLGGGILGFCWVLLYLFRAKGFS</sequence>
<protein>
    <submittedName>
        <fullName evidence="1">Uncharacterized protein</fullName>
    </submittedName>
</protein>
<evidence type="ECO:0000313" key="2">
    <source>
        <dbReference type="Proteomes" id="UP000254181"/>
    </source>
</evidence>
<name>A0A0N8J3X9_ECOLX</name>
<dbReference type="Proteomes" id="UP000254181">
    <property type="component" value="Unassembled WGS sequence"/>
</dbReference>
<evidence type="ECO:0000313" key="1">
    <source>
        <dbReference type="EMBL" id="STP20893.1"/>
    </source>
</evidence>
<reference evidence="1 2" key="1">
    <citation type="submission" date="2018-06" db="EMBL/GenBank/DDBJ databases">
        <authorList>
            <consortium name="Pathogen Informatics"/>
            <person name="Doyle S."/>
        </authorList>
    </citation>
    <scope>NUCLEOTIDE SEQUENCE [LARGE SCALE GENOMIC DNA]</scope>
    <source>
        <strain evidence="1 2">NCTC9075</strain>
    </source>
</reference>